<accession>S7ZVV4</accession>
<dbReference type="OrthoDB" id="4177029at2759"/>
<dbReference type="Proteomes" id="UP000019376">
    <property type="component" value="Unassembled WGS sequence"/>
</dbReference>
<dbReference type="PhylomeDB" id="S7ZVV4"/>
<dbReference type="HOGENOM" id="CLU_148132_0_0_1"/>
<proteinExistence type="predicted"/>
<dbReference type="AlphaFoldDB" id="S7ZVV4"/>
<gene>
    <name evidence="1" type="ORF">PDE_09794</name>
</gene>
<dbReference type="EMBL" id="KB644415">
    <property type="protein sequence ID" value="EPS34830.1"/>
    <property type="molecule type" value="Genomic_DNA"/>
</dbReference>
<organism evidence="1 2">
    <name type="scientific">Penicillium oxalicum (strain 114-2 / CGMCC 5302)</name>
    <name type="common">Penicillium decumbens</name>
    <dbReference type="NCBI Taxonomy" id="933388"/>
    <lineage>
        <taxon>Eukaryota</taxon>
        <taxon>Fungi</taxon>
        <taxon>Dikarya</taxon>
        <taxon>Ascomycota</taxon>
        <taxon>Pezizomycotina</taxon>
        <taxon>Eurotiomycetes</taxon>
        <taxon>Eurotiomycetidae</taxon>
        <taxon>Eurotiales</taxon>
        <taxon>Aspergillaceae</taxon>
        <taxon>Penicillium</taxon>
    </lineage>
</organism>
<name>S7ZVV4_PENO1</name>
<evidence type="ECO:0000313" key="2">
    <source>
        <dbReference type="Proteomes" id="UP000019376"/>
    </source>
</evidence>
<evidence type="ECO:0000313" key="1">
    <source>
        <dbReference type="EMBL" id="EPS34830.1"/>
    </source>
</evidence>
<protein>
    <submittedName>
        <fullName evidence="1">Uncharacterized protein</fullName>
    </submittedName>
</protein>
<sequence>MASMWYCCGCNFGPLDAELHDSCTNCDQTLCSRCPREESSNTYPSHHAGPRQEMSAYPGALSMSNTVSRKCSTPPLTRVVAGTGLGELHNIRSLSQRIPDTSCQFFQGVAQCSTQTYMYICCKCGDGPKVYNHQPKCVICNHAACGSCQNVK</sequence>
<dbReference type="eggNOG" id="ENOG502RPE6">
    <property type="taxonomic scope" value="Eukaryota"/>
</dbReference>
<keyword evidence="2" id="KW-1185">Reference proteome</keyword>
<reference evidence="1 2" key="1">
    <citation type="journal article" date="2013" name="PLoS ONE">
        <title>Genomic and secretomic analyses reveal unique features of the lignocellulolytic enzyme system of Penicillium decumbens.</title>
        <authorList>
            <person name="Liu G."/>
            <person name="Zhang L."/>
            <person name="Wei X."/>
            <person name="Zou G."/>
            <person name="Qin Y."/>
            <person name="Ma L."/>
            <person name="Li J."/>
            <person name="Zheng H."/>
            <person name="Wang S."/>
            <person name="Wang C."/>
            <person name="Xun L."/>
            <person name="Zhao G.-P."/>
            <person name="Zhou Z."/>
            <person name="Qu Y."/>
        </authorList>
    </citation>
    <scope>NUCLEOTIDE SEQUENCE [LARGE SCALE GENOMIC DNA]</scope>
    <source>
        <strain evidence="2">114-2 / CGMCC 5302</strain>
    </source>
</reference>